<dbReference type="Proteomes" id="UP000565262">
    <property type="component" value="Unassembled WGS sequence"/>
</dbReference>
<gene>
    <name evidence="1" type="ORF">H4O21_10570</name>
</gene>
<organism evidence="1 2">
    <name type="scientific">Oceanospirillum sediminis</name>
    <dbReference type="NCBI Taxonomy" id="2760088"/>
    <lineage>
        <taxon>Bacteria</taxon>
        <taxon>Pseudomonadati</taxon>
        <taxon>Pseudomonadota</taxon>
        <taxon>Gammaproteobacteria</taxon>
        <taxon>Oceanospirillales</taxon>
        <taxon>Oceanospirillaceae</taxon>
        <taxon>Oceanospirillum</taxon>
    </lineage>
</organism>
<dbReference type="RefSeq" id="WP_182808833.1">
    <property type="nucleotide sequence ID" value="NZ_JACJFM010000011.1"/>
</dbReference>
<accession>A0A839IP73</accession>
<evidence type="ECO:0000313" key="2">
    <source>
        <dbReference type="Proteomes" id="UP000565262"/>
    </source>
</evidence>
<comment type="caution">
    <text evidence="1">The sequence shown here is derived from an EMBL/GenBank/DDBJ whole genome shotgun (WGS) entry which is preliminary data.</text>
</comment>
<sequence>MNSFNARAEQLSETLKKMELEAPTEQLFALGYIIPQLTLVAEYDEQQGNFDQSFSQWLQQVFQEDQLSTEDQQEILSIWQQAITLTDQTHN</sequence>
<keyword evidence="2" id="KW-1185">Reference proteome</keyword>
<evidence type="ECO:0000313" key="1">
    <source>
        <dbReference type="EMBL" id="MBB1487055.1"/>
    </source>
</evidence>
<dbReference type="Pfam" id="PF08891">
    <property type="entry name" value="YfcL"/>
    <property type="match status" value="1"/>
</dbReference>
<reference evidence="1 2" key="1">
    <citation type="submission" date="2020-08" db="EMBL/GenBank/DDBJ databases">
        <title>Oceanospirillum sp. nov. isolated from marine sediment.</title>
        <authorList>
            <person name="Ji X."/>
        </authorList>
    </citation>
    <scope>NUCLEOTIDE SEQUENCE [LARGE SCALE GENOMIC DNA]</scope>
    <source>
        <strain evidence="1 2">D5</strain>
    </source>
</reference>
<dbReference type="AlphaFoldDB" id="A0A839IP73"/>
<protein>
    <submittedName>
        <fullName evidence="1">YfcL family protein</fullName>
    </submittedName>
</protein>
<dbReference type="InterPro" id="IPR014987">
    <property type="entry name" value="UPF_YfcL"/>
</dbReference>
<proteinExistence type="predicted"/>
<dbReference type="EMBL" id="JACJFM010000011">
    <property type="protein sequence ID" value="MBB1487055.1"/>
    <property type="molecule type" value="Genomic_DNA"/>
</dbReference>
<name>A0A839IP73_9GAMM</name>